<evidence type="ECO:0000313" key="1">
    <source>
        <dbReference type="EMBL" id="KOF68444.1"/>
    </source>
</evidence>
<dbReference type="AlphaFoldDB" id="A0A0L8FUU1"/>
<reference evidence="1" key="1">
    <citation type="submission" date="2015-07" db="EMBL/GenBank/DDBJ databases">
        <title>MeaNS - Measles Nucleotide Surveillance Program.</title>
        <authorList>
            <person name="Tran T."/>
            <person name="Druce J."/>
        </authorList>
    </citation>
    <scope>NUCLEOTIDE SEQUENCE</scope>
    <source>
        <strain evidence="1">UCB-OBI-ISO-001</strain>
        <tissue evidence="1">Gonad</tissue>
    </source>
</reference>
<dbReference type="EMBL" id="KQ426287">
    <property type="protein sequence ID" value="KOF68444.1"/>
    <property type="molecule type" value="Genomic_DNA"/>
</dbReference>
<name>A0A0L8FUU1_OCTBM</name>
<organism evidence="1">
    <name type="scientific">Octopus bimaculoides</name>
    <name type="common">California two-spotted octopus</name>
    <dbReference type="NCBI Taxonomy" id="37653"/>
    <lineage>
        <taxon>Eukaryota</taxon>
        <taxon>Metazoa</taxon>
        <taxon>Spiralia</taxon>
        <taxon>Lophotrochozoa</taxon>
        <taxon>Mollusca</taxon>
        <taxon>Cephalopoda</taxon>
        <taxon>Coleoidea</taxon>
        <taxon>Octopodiformes</taxon>
        <taxon>Octopoda</taxon>
        <taxon>Incirrata</taxon>
        <taxon>Octopodidae</taxon>
        <taxon>Octopus</taxon>
    </lineage>
</organism>
<accession>A0A0L8FUU1</accession>
<gene>
    <name evidence="1" type="ORF">OCBIM_22007309mg</name>
</gene>
<protein>
    <submittedName>
        <fullName evidence="1">Uncharacterized protein</fullName>
    </submittedName>
</protein>
<sequence length="52" mass="6182">MSKHQKFYSGLPLNSKRLGKSRILLFLIRVLAFHIQMSHLNISKVFYQYAEE</sequence>
<proteinExistence type="predicted"/>